<evidence type="ECO:0000256" key="2">
    <source>
        <dbReference type="ARBA" id="ARBA00022670"/>
    </source>
</evidence>
<evidence type="ECO:0000256" key="6">
    <source>
        <dbReference type="ARBA" id="ARBA00023157"/>
    </source>
</evidence>
<keyword evidence="4" id="KW-0788">Thiol protease</keyword>
<dbReference type="PROSITE" id="PS00139">
    <property type="entry name" value="THIOL_PROTEASE_CYS"/>
    <property type="match status" value="1"/>
</dbReference>
<keyword evidence="3" id="KW-0378">Hydrolase</keyword>
<evidence type="ECO:0000259" key="8">
    <source>
        <dbReference type="SMART" id="SM00645"/>
    </source>
</evidence>
<keyword evidence="7" id="KW-0732">Signal</keyword>
<evidence type="ECO:0000313" key="10">
    <source>
        <dbReference type="Proteomes" id="UP000695000"/>
    </source>
</evidence>
<gene>
    <name evidence="11" type="primary">LOC108567644</name>
</gene>
<dbReference type="InterPro" id="IPR000169">
    <property type="entry name" value="Pept_cys_AS"/>
</dbReference>
<evidence type="ECO:0000313" key="11">
    <source>
        <dbReference type="RefSeq" id="XP_017783728.1"/>
    </source>
</evidence>
<name>A0ABM1NA78_NICVS</name>
<evidence type="ECO:0000259" key="9">
    <source>
        <dbReference type="SMART" id="SM00848"/>
    </source>
</evidence>
<protein>
    <submittedName>
        <fullName evidence="11">Cathepsin O-like</fullName>
    </submittedName>
</protein>
<dbReference type="Proteomes" id="UP000695000">
    <property type="component" value="Unplaced"/>
</dbReference>
<dbReference type="InterPro" id="IPR013128">
    <property type="entry name" value="Peptidase_C1A"/>
</dbReference>
<feature type="domain" description="Cathepsin propeptide inhibitor" evidence="9">
    <location>
        <begin position="35"/>
        <end position="94"/>
    </location>
</feature>
<dbReference type="Gene3D" id="3.90.70.10">
    <property type="entry name" value="Cysteine proteinases"/>
    <property type="match status" value="1"/>
</dbReference>
<keyword evidence="6" id="KW-1015">Disulfide bond</keyword>
<dbReference type="PRINTS" id="PR00705">
    <property type="entry name" value="PAPAIN"/>
</dbReference>
<dbReference type="GeneID" id="108567644"/>
<dbReference type="RefSeq" id="XP_017783728.1">
    <property type="nucleotide sequence ID" value="XM_017928239.1"/>
</dbReference>
<feature type="chain" id="PRO_5045827791" evidence="7">
    <location>
        <begin position="26"/>
        <end position="348"/>
    </location>
</feature>
<evidence type="ECO:0000256" key="3">
    <source>
        <dbReference type="ARBA" id="ARBA00022801"/>
    </source>
</evidence>
<dbReference type="Pfam" id="PF08246">
    <property type="entry name" value="Inhibitor_I29"/>
    <property type="match status" value="1"/>
</dbReference>
<keyword evidence="2" id="KW-0645">Protease</keyword>
<dbReference type="InterPro" id="IPR000668">
    <property type="entry name" value="Peptidase_C1A_C"/>
</dbReference>
<dbReference type="InterPro" id="IPR013201">
    <property type="entry name" value="Prot_inhib_I29"/>
</dbReference>
<comment type="similarity">
    <text evidence="1">Belongs to the peptidase C1 family.</text>
</comment>
<feature type="domain" description="Peptidase C1A papain C-terminal" evidence="8">
    <location>
        <begin position="132"/>
        <end position="346"/>
    </location>
</feature>
<dbReference type="SMART" id="SM00848">
    <property type="entry name" value="Inhibitor_I29"/>
    <property type="match status" value="1"/>
</dbReference>
<evidence type="ECO:0000256" key="7">
    <source>
        <dbReference type="SAM" id="SignalP"/>
    </source>
</evidence>
<evidence type="ECO:0000256" key="1">
    <source>
        <dbReference type="ARBA" id="ARBA00008455"/>
    </source>
</evidence>
<accession>A0ABM1NA78</accession>
<dbReference type="InterPro" id="IPR038765">
    <property type="entry name" value="Papain-like_cys_pep_sf"/>
</dbReference>
<evidence type="ECO:0000256" key="4">
    <source>
        <dbReference type="ARBA" id="ARBA00022807"/>
    </source>
</evidence>
<dbReference type="InterPro" id="IPR025660">
    <property type="entry name" value="Pept_his_AS"/>
</dbReference>
<evidence type="ECO:0000256" key="5">
    <source>
        <dbReference type="ARBA" id="ARBA00023145"/>
    </source>
</evidence>
<dbReference type="Pfam" id="PF00112">
    <property type="entry name" value="Peptidase_C1"/>
    <property type="match status" value="1"/>
</dbReference>
<feature type="signal peptide" evidence="7">
    <location>
        <begin position="1"/>
        <end position="25"/>
    </location>
</feature>
<proteinExistence type="inferred from homology"/>
<dbReference type="PANTHER" id="PTHR12411">
    <property type="entry name" value="CYSTEINE PROTEASE FAMILY C1-RELATED"/>
    <property type="match status" value="1"/>
</dbReference>
<dbReference type="SUPFAM" id="SSF54001">
    <property type="entry name" value="Cysteine proteinases"/>
    <property type="match status" value="1"/>
</dbReference>
<organism evidence="10 11">
    <name type="scientific">Nicrophorus vespilloides</name>
    <name type="common">Boreal carrion beetle</name>
    <dbReference type="NCBI Taxonomy" id="110193"/>
    <lineage>
        <taxon>Eukaryota</taxon>
        <taxon>Metazoa</taxon>
        <taxon>Ecdysozoa</taxon>
        <taxon>Arthropoda</taxon>
        <taxon>Hexapoda</taxon>
        <taxon>Insecta</taxon>
        <taxon>Pterygota</taxon>
        <taxon>Neoptera</taxon>
        <taxon>Endopterygota</taxon>
        <taxon>Coleoptera</taxon>
        <taxon>Polyphaga</taxon>
        <taxon>Staphyliniformia</taxon>
        <taxon>Silphidae</taxon>
        <taxon>Nicrophorinae</taxon>
        <taxon>Nicrophorus</taxon>
    </lineage>
</organism>
<dbReference type="PROSITE" id="PS00639">
    <property type="entry name" value="THIOL_PROTEASE_HIS"/>
    <property type="match status" value="1"/>
</dbReference>
<reference evidence="11" key="1">
    <citation type="submission" date="2025-08" db="UniProtKB">
        <authorList>
            <consortium name="RefSeq"/>
        </authorList>
    </citation>
    <scope>IDENTIFICATION</scope>
    <source>
        <tissue evidence="11">Whole Larva</tissue>
    </source>
</reference>
<keyword evidence="10" id="KW-1185">Reference proteome</keyword>
<keyword evidence="5" id="KW-0865">Zymogen</keyword>
<sequence length="348" mass="39744">MITFKRCMLFLGFAFLLLFMVPIDLNKKNDDDSEFRLFLKKYNKTYNNVTEYQFRLGAFKASLNKINELNNLRKSNLSAWYGLTKYSDLFEDEFLDDHLMDDYAERQLLRNHVDTSSSEESKSREVRQISGLPLKIDWREKGVITPVNNQHTCGACWAFSVIETVEAMNAIKTKKLVKLSTQQAIDCAGYNNNGCDGGDMCTLLKWFIDKKVKIQTEEQYPLHLQTEKCKSNNTVDGVQIKKFACDSLINDENYILATLAKHGPVTTSINALSWQNYLGGIVQYHCNSQQKFLNHAVQIVGYDLESEIPHYIVRNSWGEDFGDKGYVYIAIGNNICGIANEVSALQVV</sequence>
<dbReference type="InterPro" id="IPR039417">
    <property type="entry name" value="Peptidase_C1A_papain-like"/>
</dbReference>
<dbReference type="SMART" id="SM00645">
    <property type="entry name" value="Pept_C1"/>
    <property type="match status" value="1"/>
</dbReference>
<dbReference type="CDD" id="cd02248">
    <property type="entry name" value="Peptidase_C1A"/>
    <property type="match status" value="1"/>
</dbReference>